<keyword evidence="5" id="KW-1185">Reference proteome</keyword>
<protein>
    <submittedName>
        <fullName evidence="3">LytR C-terminal domain-containing protein</fullName>
    </submittedName>
    <submittedName>
        <fullName evidence="4">RARB Retinoic acid receptor beta</fullName>
    </submittedName>
</protein>
<dbReference type="Gene3D" id="3.30.70.2390">
    <property type="match status" value="1"/>
</dbReference>
<keyword evidence="1" id="KW-0812">Transmembrane</keyword>
<evidence type="ECO:0000313" key="4">
    <source>
        <dbReference type="EMBL" id="PNV66120.1"/>
    </source>
</evidence>
<dbReference type="Proteomes" id="UP000789325">
    <property type="component" value="Unassembled WGS sequence"/>
</dbReference>
<keyword evidence="1" id="KW-1133">Transmembrane helix</keyword>
<sequence length="170" mass="17990">MGVESRRVVGAVGRLFSRLIAVAAACVFSCAMLAGCGSTARDVDGVSTGVIDAAAEADAISSAPDSPLREGKDQINVLVLNGCGIEGAAEEAADAIRALGFQRVETDNATYFNRVFTRVSYRHEEHRPEVDEIAEALDVPDVGGVYNYGDAKDWGEEYDILVMVGSPDAF</sequence>
<evidence type="ECO:0000259" key="2">
    <source>
        <dbReference type="Pfam" id="PF13399"/>
    </source>
</evidence>
<dbReference type="RefSeq" id="WP_087198752.1">
    <property type="nucleotide sequence ID" value="NZ_PPEL01000008.1"/>
</dbReference>
<evidence type="ECO:0000256" key="1">
    <source>
        <dbReference type="SAM" id="Phobius"/>
    </source>
</evidence>
<keyword evidence="4" id="KW-0675">Receptor</keyword>
<comment type="caution">
    <text evidence="4">The sequence shown here is derived from an EMBL/GenBank/DDBJ whole genome shotgun (WGS) entry which is preliminary data.</text>
</comment>
<feature type="domain" description="LytR/CpsA/Psr regulator C-terminal" evidence="2">
    <location>
        <begin position="74"/>
        <end position="141"/>
    </location>
</feature>
<reference evidence="3" key="2">
    <citation type="journal article" date="2021" name="PeerJ">
        <title>Extensive microbial diversity within the chicken gut microbiome revealed by metagenomics and culture.</title>
        <authorList>
            <person name="Gilroy R."/>
            <person name="Ravi A."/>
            <person name="Getino M."/>
            <person name="Pursley I."/>
            <person name="Horton D.L."/>
            <person name="Alikhan N.F."/>
            <person name="Baker D."/>
            <person name="Gharbi K."/>
            <person name="Hall N."/>
            <person name="Watson M."/>
            <person name="Adriaenssens E.M."/>
            <person name="Foster-Nyarko E."/>
            <person name="Jarju S."/>
            <person name="Secka A."/>
            <person name="Antonio M."/>
            <person name="Oren A."/>
            <person name="Chaudhuri R.R."/>
            <person name="La Ragione R."/>
            <person name="Hildebrand F."/>
            <person name="Pallen M.J."/>
        </authorList>
    </citation>
    <scope>NUCLEOTIDE SEQUENCE</scope>
    <source>
        <strain evidence="3">USAMLcec12-2067</strain>
    </source>
</reference>
<accession>A0A2K2U7G5</accession>
<evidence type="ECO:0000313" key="3">
    <source>
        <dbReference type="EMBL" id="HJH42469.1"/>
    </source>
</evidence>
<dbReference type="InterPro" id="IPR027381">
    <property type="entry name" value="LytR/CpsA/Psr_C"/>
</dbReference>
<name>A0A2K2U7G5_9ACTN</name>
<reference evidence="4 5" key="1">
    <citation type="journal article" date="2018" name="Int. J. Syst. Evol. Microbiol.">
        <title>Rubneribacter badeniensis gen. nov., sp. nov. and Enteroscipio rubneri gen. nov., sp. nov., new members of the Eggerthellaceae isolated from human faeces.</title>
        <authorList>
            <person name="Danylec N."/>
            <person name="Gobl A."/>
            <person name="Stoll D.A."/>
            <person name="Hetzer B."/>
            <person name="Kulling S.E."/>
            <person name="Huch M."/>
        </authorList>
    </citation>
    <scope>NUCLEOTIDE SEQUENCE [LARGE SCALE GENOMIC DNA]</scope>
    <source>
        <strain evidence="4 5">ResAG-85</strain>
    </source>
</reference>
<dbReference type="EMBL" id="PPEL01000008">
    <property type="protein sequence ID" value="PNV66120.1"/>
    <property type="molecule type" value="Genomic_DNA"/>
</dbReference>
<dbReference type="AlphaFoldDB" id="A0A2K2U7G5"/>
<dbReference type="EMBL" id="DYZL01000031">
    <property type="protein sequence ID" value="HJH42469.1"/>
    <property type="molecule type" value="Genomic_DNA"/>
</dbReference>
<reference evidence="3" key="3">
    <citation type="submission" date="2021-09" db="EMBL/GenBank/DDBJ databases">
        <authorList>
            <person name="Gilroy R."/>
        </authorList>
    </citation>
    <scope>NUCLEOTIDE SEQUENCE</scope>
    <source>
        <strain evidence="3">USAMLcec12-2067</strain>
    </source>
</reference>
<organism evidence="4 5">
    <name type="scientific">Rubneribacter badeniensis</name>
    <dbReference type="NCBI Taxonomy" id="2070688"/>
    <lineage>
        <taxon>Bacteria</taxon>
        <taxon>Bacillati</taxon>
        <taxon>Actinomycetota</taxon>
        <taxon>Coriobacteriia</taxon>
        <taxon>Eggerthellales</taxon>
        <taxon>Eggerthellaceae</taxon>
        <taxon>Rubneribacter</taxon>
    </lineage>
</organism>
<keyword evidence="1" id="KW-0472">Membrane</keyword>
<feature type="transmembrane region" description="Helical" evidence="1">
    <location>
        <begin position="15"/>
        <end position="34"/>
    </location>
</feature>
<dbReference type="Proteomes" id="UP000236488">
    <property type="component" value="Unassembled WGS sequence"/>
</dbReference>
<gene>
    <name evidence="4" type="ORF">C2L80_03080</name>
    <name evidence="3" type="ORF">K8V16_01570</name>
</gene>
<proteinExistence type="predicted"/>
<evidence type="ECO:0000313" key="5">
    <source>
        <dbReference type="Proteomes" id="UP000236488"/>
    </source>
</evidence>
<dbReference type="Pfam" id="PF13399">
    <property type="entry name" value="LytR_C"/>
    <property type="match status" value="1"/>
</dbReference>